<dbReference type="Proteomes" id="UP001380953">
    <property type="component" value="Unassembled WGS sequence"/>
</dbReference>
<dbReference type="EMBL" id="JBBKAR010000019">
    <property type="protein sequence ID" value="MEJ8303556.1"/>
    <property type="molecule type" value="Genomic_DNA"/>
</dbReference>
<evidence type="ECO:0000313" key="2">
    <source>
        <dbReference type="Proteomes" id="UP001380953"/>
    </source>
</evidence>
<evidence type="ECO:0000313" key="1">
    <source>
        <dbReference type="EMBL" id="MEJ8303556.1"/>
    </source>
</evidence>
<reference evidence="1" key="1">
    <citation type="submission" date="2024-03" db="EMBL/GenBank/DDBJ databases">
        <title>Whole genome sequecning of epiphytes from Marcgravia umbellata leaves.</title>
        <authorList>
            <person name="Kumar G."/>
            <person name="Savka M.A."/>
        </authorList>
    </citation>
    <scope>NUCLEOTIDE SEQUENCE</scope>
    <source>
        <strain evidence="1">RIT_BL5</strain>
    </source>
</reference>
<organism evidence="1 2">
    <name type="scientific">Saccharibacillus sacchari</name>
    <dbReference type="NCBI Taxonomy" id="456493"/>
    <lineage>
        <taxon>Bacteria</taxon>
        <taxon>Bacillati</taxon>
        <taxon>Bacillota</taxon>
        <taxon>Bacilli</taxon>
        <taxon>Bacillales</taxon>
        <taxon>Paenibacillaceae</taxon>
        <taxon>Saccharibacillus</taxon>
    </lineage>
</organism>
<name>A0ACC6P9F2_9BACL</name>
<sequence length="131" mass="14546">MSKKKWAAAALVLYVFPYASLFMEVHYRGMLLLGGLLIVGITVLLAITARIYGSIYLVLIGNVISAFLSYRFIQNWAGTTGKADFFEPLSTLQALFLYTGILLIAQAVALIVIESLRRRKSRGEKAFHTEA</sequence>
<protein>
    <submittedName>
        <fullName evidence="1">Uncharacterized protein</fullName>
    </submittedName>
</protein>
<keyword evidence="2" id="KW-1185">Reference proteome</keyword>
<proteinExistence type="predicted"/>
<accession>A0ACC6P9F2</accession>
<comment type="caution">
    <text evidence="1">The sequence shown here is derived from an EMBL/GenBank/DDBJ whole genome shotgun (WGS) entry which is preliminary data.</text>
</comment>
<gene>
    <name evidence="1" type="ORF">WKI47_06455</name>
</gene>